<dbReference type="Gene3D" id="3.40.50.300">
    <property type="entry name" value="P-loop containing nucleotide triphosphate hydrolases"/>
    <property type="match status" value="1"/>
</dbReference>
<dbReference type="InterPro" id="IPR056884">
    <property type="entry name" value="NPHP3-like_N"/>
</dbReference>
<dbReference type="SUPFAM" id="SSF52540">
    <property type="entry name" value="P-loop containing nucleoside triphosphate hydrolases"/>
    <property type="match status" value="1"/>
</dbReference>
<feature type="domain" description="DUF7791" evidence="3">
    <location>
        <begin position="606"/>
        <end position="742"/>
    </location>
</feature>
<feature type="domain" description="Nephrocystin 3-like N-terminal" evidence="2">
    <location>
        <begin position="333"/>
        <end position="494"/>
    </location>
</feature>
<dbReference type="OrthoDB" id="5086500at2759"/>
<comment type="caution">
    <text evidence="4">The sequence shown here is derived from an EMBL/GenBank/DDBJ whole genome shotgun (WGS) entry which is preliminary data.</text>
</comment>
<sequence>MMTKGLFGSVEGISLRSPKFIDRGPKFSFQQQATVGMATGLEALGAASAVVQLIAFAGSLASLSLKIYDGMPTPENELEEYSTKMMEAARRVQSRGNQVPQGTQGTQVGDKLSKVSQECIDAATELKRETQMLTKRYRKGKMFKAVYSALRAESHKTKLNQLNESLKRCKEVMETELLLRICDQDTAIAQQQTQGFRSLEIDVQILILKIAEGHTRVEQLVSIEARATRDAINTHVTSEFKALGIKNISDNQRQRLLKSLKPEEIRERYNSVLPSSDACFERVFASYERVCRKDQEYKSWEIYERAFADESDNESEKARFEEEVDEIDHIWECFSTWLQSDDKLFWIRGKPGSGKSTLIKFVINNDNTKRLLGSWQPNTRLLSHFFWKIGSEPQNSIKGLLCSLLHDLLLEDVDAIDKVLREFKFSQSKDSYREWSSQEAEKIFLSLLDTGSYSTCIFIDGLDEISNKDGYRALVSVVQRLTSCQRVKVCVSSRPETELVKRLGSIGVQNLRLDDLTKPEMVVYLRKEFERLPKDQSADLSLEEVTNTLLAKARGVFLWLSLATRSVINGITNGDDQEILSQRLEELPEELESLYQKMWERLNGNDRVYRETAARYFRFVIADGWATALYNKDGSYAYMREPNLIQLSLAINVEDSFIFPPKANAKKLFELTALCAATESDVQTRCAGMLQVARHSVLEERRAEFPDAMYPLTRLVHFIHRTAHDFLVDTEAGQSIVNYKSNEITLVDTELKLLKCRLNLVNTYYRELGVASFLSNALDDCNRLNNKGANPDTISETLAIIKDLHENGALINRQSLWEPSRSFSCVAAFYLDSFEDFVMFSFMPTPSPELATNSLHELALTSLYMDMSELSVRICRGMIELGADAHVAKRSDLSFQLPGHKIPITKHTTAFETLLCGALNQPMVMGGPYGRTRLFLDVVEILVQTCPDLHRRLILFIERFGLLLSHRLRQVKVWLTLEVDLQFLITRLLTIADLQNIPTESNNRMHELAASFTKPHARVRHIVRREGEAGHVHRYQDVQVHCYRVLDQEPFLDIIDSFGYSKTFFQVVVAFERVLDTMDGPTDGPTLSESSSLLESLEKVSIGDEMDILIQEGVGLYREEKLSID</sequence>
<keyword evidence="1" id="KW-0677">Repeat</keyword>
<evidence type="ECO:0000259" key="3">
    <source>
        <dbReference type="Pfam" id="PF25053"/>
    </source>
</evidence>
<dbReference type="PANTHER" id="PTHR10039:SF5">
    <property type="entry name" value="NACHT DOMAIN-CONTAINING PROTEIN"/>
    <property type="match status" value="1"/>
</dbReference>
<dbReference type="EMBL" id="AFQF01000132">
    <property type="protein sequence ID" value="EGU89002.1"/>
    <property type="molecule type" value="Genomic_DNA"/>
</dbReference>
<reference evidence="4" key="1">
    <citation type="journal article" date="2012" name="Mol. Plant Microbe Interact.">
        <title>A highly conserved effector in Fusarium oxysporum is required for full virulence on Arabidopsis.</title>
        <authorList>
            <person name="Thatcher L.F."/>
            <person name="Gardiner D.M."/>
            <person name="Kazan K."/>
            <person name="Manners J."/>
        </authorList>
    </citation>
    <scope>NUCLEOTIDE SEQUENCE [LARGE SCALE GENOMIC DNA]</scope>
    <source>
        <strain evidence="4">Fo5176</strain>
    </source>
</reference>
<proteinExistence type="predicted"/>
<dbReference type="AlphaFoldDB" id="F9F290"/>
<protein>
    <submittedName>
        <fullName evidence="4">Uncharacterized protein</fullName>
    </submittedName>
</protein>
<dbReference type="Pfam" id="PF24883">
    <property type="entry name" value="NPHP3_N"/>
    <property type="match status" value="1"/>
</dbReference>
<dbReference type="InterPro" id="IPR027417">
    <property type="entry name" value="P-loop_NTPase"/>
</dbReference>
<organism evidence="4">
    <name type="scientific">Fusarium oxysporum (strain Fo5176)</name>
    <name type="common">Fusarium vascular wilt</name>
    <dbReference type="NCBI Taxonomy" id="660025"/>
    <lineage>
        <taxon>Eukaryota</taxon>
        <taxon>Fungi</taxon>
        <taxon>Dikarya</taxon>
        <taxon>Ascomycota</taxon>
        <taxon>Pezizomycotina</taxon>
        <taxon>Sordariomycetes</taxon>
        <taxon>Hypocreomycetidae</taxon>
        <taxon>Hypocreales</taxon>
        <taxon>Nectriaceae</taxon>
        <taxon>Fusarium</taxon>
        <taxon>Fusarium oxysporum species complex</taxon>
    </lineage>
</organism>
<dbReference type="STRING" id="660025.F9F290"/>
<evidence type="ECO:0000256" key="1">
    <source>
        <dbReference type="ARBA" id="ARBA00022737"/>
    </source>
</evidence>
<accession>F9F290</accession>
<evidence type="ECO:0000259" key="2">
    <source>
        <dbReference type="Pfam" id="PF24883"/>
    </source>
</evidence>
<dbReference type="InterPro" id="IPR056693">
    <property type="entry name" value="DUF7791"/>
</dbReference>
<dbReference type="Pfam" id="PF25053">
    <property type="entry name" value="DUF7791"/>
    <property type="match status" value="1"/>
</dbReference>
<dbReference type="PANTHER" id="PTHR10039">
    <property type="entry name" value="AMELOGENIN"/>
    <property type="match status" value="1"/>
</dbReference>
<name>F9F290_FUSOF</name>
<gene>
    <name evidence="4" type="ORF">FOXB_00514</name>
</gene>
<evidence type="ECO:0000313" key="4">
    <source>
        <dbReference type="EMBL" id="EGU89002.1"/>
    </source>
</evidence>